<dbReference type="GO" id="GO:0009416">
    <property type="term" value="P:response to light stimulus"/>
    <property type="evidence" value="ECO:0007669"/>
    <property type="project" value="TreeGrafter"/>
</dbReference>
<evidence type="ECO:0000256" key="4">
    <source>
        <dbReference type="PIRSR" id="PIRSR602081-1"/>
    </source>
</evidence>
<name>A1SV40_PSYIN</name>
<dbReference type="PANTHER" id="PTHR11455">
    <property type="entry name" value="CRYPTOCHROME"/>
    <property type="match status" value="1"/>
</dbReference>
<comment type="cofactor">
    <cofactor evidence="4">
        <name>FAD</name>
        <dbReference type="ChEBI" id="CHEBI:57692"/>
    </cofactor>
    <text evidence="4">Binds 1 FAD per subunit.</text>
</comment>
<dbReference type="Proteomes" id="UP000000639">
    <property type="component" value="Chromosome"/>
</dbReference>
<feature type="domain" description="Photolyase/cryptochrome alpha/beta" evidence="6">
    <location>
        <begin position="15"/>
        <end position="144"/>
    </location>
</feature>
<dbReference type="OrthoDB" id="9772484at2"/>
<dbReference type="GO" id="GO:0003904">
    <property type="term" value="F:deoxyribodipyrimidine photo-lyase activity"/>
    <property type="evidence" value="ECO:0007669"/>
    <property type="project" value="UniProtKB-EC"/>
</dbReference>
<keyword evidence="2 4" id="KW-0285">Flavoprotein</keyword>
<dbReference type="GO" id="GO:0071949">
    <property type="term" value="F:FAD binding"/>
    <property type="evidence" value="ECO:0007669"/>
    <property type="project" value="TreeGrafter"/>
</dbReference>
<dbReference type="GO" id="GO:0003677">
    <property type="term" value="F:DNA binding"/>
    <property type="evidence" value="ECO:0007669"/>
    <property type="project" value="TreeGrafter"/>
</dbReference>
<dbReference type="InterPro" id="IPR014729">
    <property type="entry name" value="Rossmann-like_a/b/a_fold"/>
</dbReference>
<evidence type="ECO:0000313" key="7">
    <source>
        <dbReference type="EMBL" id="ABM03355.1"/>
    </source>
</evidence>
<dbReference type="SUPFAM" id="SSF48173">
    <property type="entry name" value="Cryptochrome/photolyase FAD-binding domain"/>
    <property type="match status" value="1"/>
</dbReference>
<organism evidence="7 8">
    <name type="scientific">Psychromonas ingrahamii (strain DSM 17664 / CCUG 51855 / 37)</name>
    <dbReference type="NCBI Taxonomy" id="357804"/>
    <lineage>
        <taxon>Bacteria</taxon>
        <taxon>Pseudomonadati</taxon>
        <taxon>Pseudomonadota</taxon>
        <taxon>Gammaproteobacteria</taxon>
        <taxon>Alteromonadales</taxon>
        <taxon>Psychromonadaceae</taxon>
        <taxon>Psychromonas</taxon>
    </lineage>
</organism>
<accession>A1SV40</accession>
<evidence type="ECO:0000256" key="1">
    <source>
        <dbReference type="ARBA" id="ARBA00001932"/>
    </source>
</evidence>
<dbReference type="eggNOG" id="COG0415">
    <property type="taxonomic scope" value="Bacteria"/>
</dbReference>
<dbReference type="InterPro" id="IPR036134">
    <property type="entry name" value="Crypto/Photolyase_FAD-like_sf"/>
</dbReference>
<dbReference type="RefSeq" id="WP_011769915.1">
    <property type="nucleotide sequence ID" value="NC_008709.1"/>
</dbReference>
<dbReference type="Gene3D" id="1.10.579.10">
    <property type="entry name" value="DNA Cyclobutane Dipyrimidine Photolyase, subunit A, domain 3"/>
    <property type="match status" value="1"/>
</dbReference>
<comment type="similarity">
    <text evidence="5">Belongs to the DNA photolyase family.</text>
</comment>
<dbReference type="EC" id="4.1.99.3" evidence="7"/>
<comment type="cofactor">
    <cofactor evidence="1">
        <name>(6R)-5,10-methylene-5,6,7,8-tetrahydrofolate</name>
        <dbReference type="ChEBI" id="CHEBI:15636"/>
    </cofactor>
</comment>
<dbReference type="EMBL" id="CP000510">
    <property type="protein sequence ID" value="ABM03355.1"/>
    <property type="molecule type" value="Genomic_DNA"/>
</dbReference>
<keyword evidence="3 4" id="KW-0274">FAD</keyword>
<dbReference type="PANTHER" id="PTHR11455:SF9">
    <property type="entry name" value="CRYPTOCHROME CIRCADIAN CLOCK 5 ISOFORM X1"/>
    <property type="match status" value="1"/>
</dbReference>
<protein>
    <submittedName>
        <fullName evidence="7">Deoxyribodipyrimidine photo-lyase family protein (Cryptochrome)</fullName>
        <ecNumber evidence="7">4.1.99.3</ecNumber>
    </submittedName>
</protein>
<dbReference type="InterPro" id="IPR006050">
    <property type="entry name" value="DNA_photolyase_N"/>
</dbReference>
<sequence>MAANIAATNIRADSVVNIVWLKRDLRLSDHQPLSESIQSGLTLLYYVFEPLLIADPHYDKRHWRFIWQSIEDINTQLSAFNAQIYVYFGDAVAGLNEIQQRFNITGLFSHEEVGLLSTFERDKAVNKWCKAQNIVWHESASGAVTRGKKNRNNWDKDWRKIMKAELCQPALSCNTLLSKQCLERLPQFILPVSWSTPDDFMLKGGELWAQKMLQSFLNGRGKNYHFDISKPQASRKSCSRLSPYLAWGNISLRQFYQIILMKRPQNGWKRPIDALASRLHWHCHFIQKFESEHQMQWRPVNRAYSNFSYPDLHCGLSVETRLNKWKTAQTGYPLVDACMLCLIKTGYINFRMRAMLVSFLCHHLLLDWRLGVSYLAKLFLDFEPGIHYPQFQMQSGVTGTNIIRVYNPVKQSLEKDKDGLFIRTWLPQLSELPNEIIHTPWQLSPMEQQLYQCQLGETYPLPIVDINETGKIARDLLWGFRKRFDSKKEGQRIVAKHVRATKKPTKARKPKPLEKLI</sequence>
<reference evidence="7 8" key="1">
    <citation type="submission" date="2007-01" db="EMBL/GenBank/DDBJ databases">
        <title>Complete sequence of Psychromonas ingrahamii 37.</title>
        <authorList>
            <consortium name="US DOE Joint Genome Institute"/>
            <person name="Copeland A."/>
            <person name="Lucas S."/>
            <person name="Lapidus A."/>
            <person name="Barry K."/>
            <person name="Detter J.C."/>
            <person name="Glavina del Rio T."/>
            <person name="Hammon N."/>
            <person name="Israni S."/>
            <person name="Dalin E."/>
            <person name="Tice H."/>
            <person name="Pitluck S."/>
            <person name="Thompson L.S."/>
            <person name="Brettin T."/>
            <person name="Bruce D."/>
            <person name="Han C."/>
            <person name="Tapia R."/>
            <person name="Schmutz J."/>
            <person name="Larimer F."/>
            <person name="Land M."/>
            <person name="Hauser L."/>
            <person name="Kyrpides N."/>
            <person name="Ivanova N."/>
            <person name="Staley J."/>
            <person name="Richardson P."/>
        </authorList>
    </citation>
    <scope>NUCLEOTIDE SEQUENCE [LARGE SCALE GENOMIC DNA]</scope>
    <source>
        <strain evidence="7 8">37</strain>
    </source>
</reference>
<keyword evidence="7" id="KW-0456">Lyase</keyword>
<dbReference type="STRING" id="357804.Ping_1549"/>
<dbReference type="Gene3D" id="3.40.50.620">
    <property type="entry name" value="HUPs"/>
    <property type="match status" value="1"/>
</dbReference>
<dbReference type="PROSITE" id="PS51645">
    <property type="entry name" value="PHR_CRY_ALPHA_BETA"/>
    <property type="match status" value="1"/>
</dbReference>
<dbReference type="Gene3D" id="1.25.40.80">
    <property type="match status" value="1"/>
</dbReference>
<evidence type="ECO:0000256" key="3">
    <source>
        <dbReference type="ARBA" id="ARBA00022827"/>
    </source>
</evidence>
<feature type="binding site" evidence="4">
    <location>
        <position position="224"/>
    </location>
    <ligand>
        <name>FAD</name>
        <dbReference type="ChEBI" id="CHEBI:57692"/>
    </ligand>
</feature>
<evidence type="ECO:0000259" key="6">
    <source>
        <dbReference type="PROSITE" id="PS51645"/>
    </source>
</evidence>
<keyword evidence="8" id="KW-1185">Reference proteome</keyword>
<evidence type="ECO:0000313" key="8">
    <source>
        <dbReference type="Proteomes" id="UP000000639"/>
    </source>
</evidence>
<evidence type="ECO:0000256" key="5">
    <source>
        <dbReference type="RuleBase" id="RU004182"/>
    </source>
</evidence>
<dbReference type="PRINTS" id="PR00147">
    <property type="entry name" value="DNAPHOTLYASE"/>
</dbReference>
<proteinExistence type="inferred from homology"/>
<keyword evidence="5" id="KW-0157">Chromophore</keyword>
<gene>
    <name evidence="7" type="ordered locus">Ping_1549</name>
</gene>
<dbReference type="Pfam" id="PF03441">
    <property type="entry name" value="FAD_binding_7"/>
    <property type="match status" value="1"/>
</dbReference>
<dbReference type="AlphaFoldDB" id="A1SV40"/>
<dbReference type="InterPro" id="IPR002081">
    <property type="entry name" value="Cryptochrome/DNA_photolyase_1"/>
</dbReference>
<dbReference type="HOGENOM" id="CLU_010348_7_1_6"/>
<dbReference type="SUPFAM" id="SSF52425">
    <property type="entry name" value="Cryptochrome/photolyase, N-terminal domain"/>
    <property type="match status" value="1"/>
</dbReference>
<dbReference type="InterPro" id="IPR036155">
    <property type="entry name" value="Crypto/Photolyase_N_sf"/>
</dbReference>
<dbReference type="InterPro" id="IPR005101">
    <property type="entry name" value="Cryptochr/Photolyase_FAD-bd"/>
</dbReference>
<evidence type="ECO:0000256" key="2">
    <source>
        <dbReference type="ARBA" id="ARBA00022630"/>
    </source>
</evidence>
<dbReference type="KEGG" id="pin:Ping_1549"/>
<dbReference type="Pfam" id="PF00875">
    <property type="entry name" value="DNA_photolyase"/>
    <property type="match status" value="1"/>
</dbReference>